<organism evidence="3 4">
    <name type="scientific">Candidatus Competibacter denitrificans Run_A_D11</name>
    <dbReference type="NCBI Taxonomy" id="1400863"/>
    <lineage>
        <taxon>Bacteria</taxon>
        <taxon>Pseudomonadati</taxon>
        <taxon>Pseudomonadota</taxon>
        <taxon>Gammaproteobacteria</taxon>
        <taxon>Candidatus Competibacteraceae</taxon>
        <taxon>Candidatus Competibacter</taxon>
    </lineage>
</organism>
<keyword evidence="3" id="KW-0282">Flagellum</keyword>
<feature type="region of interest" description="Disordered" evidence="1">
    <location>
        <begin position="292"/>
        <end position="340"/>
    </location>
</feature>
<feature type="region of interest" description="Disordered" evidence="1">
    <location>
        <begin position="410"/>
        <end position="429"/>
    </location>
</feature>
<evidence type="ECO:0000256" key="1">
    <source>
        <dbReference type="SAM" id="MobiDB-lite"/>
    </source>
</evidence>
<dbReference type="PANTHER" id="PTHR37533:SF2">
    <property type="entry name" value="FLAGELLAR HOOK-LENGTH CONTROL PROTEIN"/>
    <property type="match status" value="1"/>
</dbReference>
<sequence length="753" mass="77545">MAQLELASLLAATPANGLTGATGSTLSAEAGVETTGTAPSFSQLLAGSAQTPAAPLAPGQLVGELAAASTINNLPPPVPTPASNDPASLDQAVKLLAPAALAEGLVPTTDGVASGESGESGESDELSGEAIDAPSSEHAAEAAWLGWPLFLESRTALRDSSALGTEHLPSPPAETALVDSTLEGIHSSSAKLAPWTQWTEGSAGQTNPLEDAPPALIQQTMITDDQGQRATTKMMEPILAASSRVDSLVSAAPTTAALAGLPPVPLSDQTASSLSATLRAADFAIDLRQAAPSHTEPAHHQMIPDPNGLATPPAAASTSPASTSALSGSHRASSIPLPSSADLTAPIKAATLEPSPASAMTVNAVTAPVTAAAETVLAKPITLVTSQPATELAASDERIDWQRRLAQSLARTRQPGTAQQPNPPGDSLKSLSAVAKASLGAADTETGTDSAAVRPPATSHGSQTEAKPATGAGLQRHPLFAIPFAPSRGPLLTEEPTPASTSTAMDTKMPWESTTTSNKRGQTSDLSPAMTDLEPVASMPLETRWNSSATATASVTTPERAADNGLTTRIAESTPTAAIPLTRVDSSTATSPRPAASSVPTPLPTAPETLDLQQKNWERTLARQLDWAVSNRFQEAEIKVNPPDLGPLEMRLTLHHNQTSVMFFSHEAAVREALETALPRLRDLLDSQGITLNQAQVSDQSLARHQASAGEQSGYGQRERNRTPSPSDTEVPAETAQPRSRSRGLRGAVDDYA</sequence>
<dbReference type="InterPro" id="IPR021136">
    <property type="entry name" value="Flagellar_hook_control-like_C"/>
</dbReference>
<dbReference type="AlphaFoldDB" id="W6M7P1"/>
<dbReference type="EMBL" id="CBTJ020000040">
    <property type="protein sequence ID" value="CDI02609.1"/>
    <property type="molecule type" value="Genomic_DNA"/>
</dbReference>
<name>W6M7P1_9GAMM</name>
<dbReference type="Proteomes" id="UP000035760">
    <property type="component" value="Unassembled WGS sequence"/>
</dbReference>
<dbReference type="InterPro" id="IPR052563">
    <property type="entry name" value="FliK"/>
</dbReference>
<dbReference type="STRING" id="1400863.BN873_330086"/>
<gene>
    <name evidence="3" type="ORF">BN873_330086</name>
</gene>
<dbReference type="PANTHER" id="PTHR37533">
    <property type="entry name" value="FLAGELLAR HOOK-LENGTH CONTROL PROTEIN"/>
    <property type="match status" value="1"/>
</dbReference>
<feature type="compositionally biased region" description="Low complexity" evidence="1">
    <location>
        <begin position="586"/>
        <end position="600"/>
    </location>
</feature>
<feature type="region of interest" description="Disordered" evidence="1">
    <location>
        <begin position="542"/>
        <end position="608"/>
    </location>
</feature>
<feature type="compositionally biased region" description="Polar residues" evidence="1">
    <location>
        <begin position="565"/>
        <end position="576"/>
    </location>
</feature>
<proteinExistence type="predicted"/>
<dbReference type="RefSeq" id="WP_048672954.1">
    <property type="nucleotide sequence ID" value="NZ_CBTJ020000040.1"/>
</dbReference>
<evidence type="ECO:0000313" key="3">
    <source>
        <dbReference type="EMBL" id="CDI02609.1"/>
    </source>
</evidence>
<feature type="region of interest" description="Disordered" evidence="1">
    <location>
        <begin position="485"/>
        <end position="530"/>
    </location>
</feature>
<dbReference type="CDD" id="cd17470">
    <property type="entry name" value="T3SS_Flik_C"/>
    <property type="match status" value="1"/>
</dbReference>
<evidence type="ECO:0000259" key="2">
    <source>
        <dbReference type="Pfam" id="PF02120"/>
    </source>
</evidence>
<feature type="compositionally biased region" description="Low complexity" evidence="1">
    <location>
        <begin position="308"/>
        <end position="329"/>
    </location>
</feature>
<reference evidence="3" key="1">
    <citation type="submission" date="2013-07" db="EMBL/GenBank/DDBJ databases">
        <authorList>
            <person name="McIlroy S."/>
        </authorList>
    </citation>
    <scope>NUCLEOTIDE SEQUENCE [LARGE SCALE GENOMIC DNA]</scope>
    <source>
        <strain evidence="3">Run_A_D11</strain>
    </source>
</reference>
<dbReference type="OrthoDB" id="1792985at2"/>
<feature type="compositionally biased region" description="Polar residues" evidence="1">
    <location>
        <begin position="701"/>
        <end position="715"/>
    </location>
</feature>
<accession>W6M7P1</accession>
<dbReference type="InterPro" id="IPR038610">
    <property type="entry name" value="FliK-like_C_sf"/>
</dbReference>
<feature type="region of interest" description="Disordered" evidence="1">
    <location>
        <begin position="701"/>
        <end position="753"/>
    </location>
</feature>
<feature type="region of interest" description="Disordered" evidence="1">
    <location>
        <begin position="436"/>
        <end position="469"/>
    </location>
</feature>
<feature type="domain" description="Flagellar hook-length control protein-like C-terminal" evidence="2">
    <location>
        <begin position="623"/>
        <end position="701"/>
    </location>
</feature>
<comment type="caution">
    <text evidence="3">The sequence shown here is derived from an EMBL/GenBank/DDBJ whole genome shotgun (WGS) entry which is preliminary data.</text>
</comment>
<protein>
    <submittedName>
        <fullName evidence="3">Flagellar hook length control protein</fullName>
    </submittedName>
</protein>
<feature type="region of interest" description="Disordered" evidence="1">
    <location>
        <begin position="106"/>
        <end position="131"/>
    </location>
</feature>
<feature type="compositionally biased region" description="Polar residues" evidence="1">
    <location>
        <begin position="512"/>
        <end position="526"/>
    </location>
</feature>
<keyword evidence="3" id="KW-0969">Cilium</keyword>
<evidence type="ECO:0000313" key="4">
    <source>
        <dbReference type="Proteomes" id="UP000035760"/>
    </source>
</evidence>
<dbReference type="Pfam" id="PF02120">
    <property type="entry name" value="Flg_hook"/>
    <property type="match status" value="1"/>
</dbReference>
<dbReference type="Gene3D" id="3.30.750.140">
    <property type="match status" value="1"/>
</dbReference>
<reference evidence="3" key="2">
    <citation type="submission" date="2014-03" db="EMBL/GenBank/DDBJ databases">
        <title>Candidatus Competibacter-lineage genomes retrieved from metagenomes reveal functional metabolic diversity.</title>
        <authorList>
            <person name="McIlroy S.J."/>
            <person name="Albertsen M."/>
            <person name="Andresen E.K."/>
            <person name="Saunders A.M."/>
            <person name="Kristiansen R."/>
            <person name="Stokholm-Bjerregaard M."/>
            <person name="Nielsen K.L."/>
            <person name="Nielsen P.H."/>
        </authorList>
    </citation>
    <scope>NUCLEOTIDE SEQUENCE</scope>
    <source>
        <strain evidence="3">Run_A_D11</strain>
    </source>
</reference>
<keyword evidence="3" id="KW-0966">Cell projection</keyword>
<feature type="compositionally biased region" description="Low complexity" evidence="1">
    <location>
        <begin position="547"/>
        <end position="557"/>
    </location>
</feature>
<feature type="compositionally biased region" description="Polar residues" evidence="1">
    <location>
        <begin position="410"/>
        <end position="420"/>
    </location>
</feature>
<keyword evidence="4" id="KW-1185">Reference proteome</keyword>